<dbReference type="SUPFAM" id="SSF160387">
    <property type="entry name" value="NosL/MerB-like"/>
    <property type="match status" value="1"/>
</dbReference>
<protein>
    <submittedName>
        <fullName evidence="2">NosL</fullName>
    </submittedName>
</protein>
<accession>A0A518BNQ0</accession>
<dbReference type="Pfam" id="PF05573">
    <property type="entry name" value="NosL"/>
    <property type="match status" value="1"/>
</dbReference>
<name>A0A518BNQ0_9BACT</name>
<dbReference type="EMBL" id="CP036287">
    <property type="protein sequence ID" value="QDU68610.1"/>
    <property type="molecule type" value="Genomic_DNA"/>
</dbReference>
<dbReference type="Proteomes" id="UP000316921">
    <property type="component" value="Chromosome"/>
</dbReference>
<dbReference type="InterPro" id="IPR008719">
    <property type="entry name" value="N2O_reductase_NosL"/>
</dbReference>
<evidence type="ECO:0000313" key="2">
    <source>
        <dbReference type="EMBL" id="QDU68610.1"/>
    </source>
</evidence>
<feature type="chain" id="PRO_5021927226" evidence="1">
    <location>
        <begin position="20"/>
        <end position="147"/>
    </location>
</feature>
<dbReference type="AlphaFoldDB" id="A0A518BNQ0"/>
<dbReference type="KEGG" id="pbap:Pla133_37100"/>
<proteinExistence type="predicted"/>
<dbReference type="PANTHER" id="PTHR41247:SF1">
    <property type="entry name" value="HTH-TYPE TRANSCRIPTIONAL REPRESSOR YCNK"/>
    <property type="match status" value="1"/>
</dbReference>
<dbReference type="PANTHER" id="PTHR41247">
    <property type="entry name" value="HTH-TYPE TRANSCRIPTIONAL REPRESSOR YCNK"/>
    <property type="match status" value="1"/>
</dbReference>
<evidence type="ECO:0000313" key="3">
    <source>
        <dbReference type="Proteomes" id="UP000316921"/>
    </source>
</evidence>
<keyword evidence="1" id="KW-0732">Signal</keyword>
<evidence type="ECO:0000256" key="1">
    <source>
        <dbReference type="SAM" id="SignalP"/>
    </source>
</evidence>
<organism evidence="2 3">
    <name type="scientific">Engelhardtia mirabilis</name>
    <dbReference type="NCBI Taxonomy" id="2528011"/>
    <lineage>
        <taxon>Bacteria</taxon>
        <taxon>Pseudomonadati</taxon>
        <taxon>Planctomycetota</taxon>
        <taxon>Planctomycetia</taxon>
        <taxon>Planctomycetia incertae sedis</taxon>
        <taxon>Engelhardtia</taxon>
    </lineage>
</organism>
<dbReference type="RefSeq" id="WP_419191689.1">
    <property type="nucleotide sequence ID" value="NZ_CP036287.1"/>
</dbReference>
<gene>
    <name evidence="2" type="ORF">Pla133_37100</name>
</gene>
<dbReference type="PROSITE" id="PS51257">
    <property type="entry name" value="PROKAR_LIPOPROTEIN"/>
    <property type="match status" value="1"/>
</dbReference>
<reference evidence="2 3" key="1">
    <citation type="submission" date="2019-02" db="EMBL/GenBank/DDBJ databases">
        <title>Deep-cultivation of Planctomycetes and their phenomic and genomic characterization uncovers novel biology.</title>
        <authorList>
            <person name="Wiegand S."/>
            <person name="Jogler M."/>
            <person name="Boedeker C."/>
            <person name="Pinto D."/>
            <person name="Vollmers J."/>
            <person name="Rivas-Marin E."/>
            <person name="Kohn T."/>
            <person name="Peeters S.H."/>
            <person name="Heuer A."/>
            <person name="Rast P."/>
            <person name="Oberbeckmann S."/>
            <person name="Bunk B."/>
            <person name="Jeske O."/>
            <person name="Meyerdierks A."/>
            <person name="Storesund J.E."/>
            <person name="Kallscheuer N."/>
            <person name="Luecker S."/>
            <person name="Lage O.M."/>
            <person name="Pohl T."/>
            <person name="Merkel B.J."/>
            <person name="Hornburger P."/>
            <person name="Mueller R.-W."/>
            <person name="Bruemmer F."/>
            <person name="Labrenz M."/>
            <person name="Spormann A.M."/>
            <person name="Op den Camp H."/>
            <person name="Overmann J."/>
            <person name="Amann R."/>
            <person name="Jetten M.S.M."/>
            <person name="Mascher T."/>
            <person name="Medema M.H."/>
            <person name="Devos D.P."/>
            <person name="Kaster A.-K."/>
            <person name="Ovreas L."/>
            <person name="Rohde M."/>
            <person name="Galperin M.Y."/>
            <person name="Jogler C."/>
        </authorList>
    </citation>
    <scope>NUCLEOTIDE SEQUENCE [LARGE SCALE GENOMIC DNA]</scope>
    <source>
        <strain evidence="2 3">Pla133</strain>
    </source>
</reference>
<keyword evidence="3" id="KW-1185">Reference proteome</keyword>
<sequence precursor="true">MRVLAALVPVCAAISACGAADPDAPPTIVPDASVCAECDMIISDLRFATALVVRDERGGGRALLFDDLGDQLIHEREHPEYEVLARWVHDHGTEQWVEAESAWYLRSDALLTPMASGLAAFADRDAAVELGLELPGEVLEFHQLRAR</sequence>
<feature type="signal peptide" evidence="1">
    <location>
        <begin position="1"/>
        <end position="19"/>
    </location>
</feature>